<keyword evidence="1" id="KW-0472">Membrane</keyword>
<comment type="caution">
    <text evidence="2">The sequence shown here is derived from an EMBL/GenBank/DDBJ whole genome shotgun (WGS) entry which is preliminary data.</text>
</comment>
<dbReference type="EMBL" id="BOPH01000010">
    <property type="protein sequence ID" value="GIJ65862.1"/>
    <property type="molecule type" value="Genomic_DNA"/>
</dbReference>
<gene>
    <name evidence="2" type="ORF">Voc01_007790</name>
</gene>
<protein>
    <submittedName>
        <fullName evidence="2">Uncharacterized protein</fullName>
    </submittedName>
</protein>
<dbReference type="AlphaFoldDB" id="A0A8J4EBI3"/>
<feature type="transmembrane region" description="Helical" evidence="1">
    <location>
        <begin position="20"/>
        <end position="35"/>
    </location>
</feature>
<dbReference type="Proteomes" id="UP000635606">
    <property type="component" value="Unassembled WGS sequence"/>
</dbReference>
<name>A0A8J4EBI3_9ACTN</name>
<proteinExistence type="predicted"/>
<reference evidence="2" key="1">
    <citation type="submission" date="2021-01" db="EMBL/GenBank/DDBJ databases">
        <title>Whole genome shotgun sequence of Virgisporangium ochraceum NBRC 16418.</title>
        <authorList>
            <person name="Komaki H."/>
            <person name="Tamura T."/>
        </authorList>
    </citation>
    <scope>NUCLEOTIDE SEQUENCE</scope>
    <source>
        <strain evidence="2">NBRC 16418</strain>
    </source>
</reference>
<keyword evidence="1" id="KW-0812">Transmembrane</keyword>
<organism evidence="2 3">
    <name type="scientific">Virgisporangium ochraceum</name>
    <dbReference type="NCBI Taxonomy" id="65505"/>
    <lineage>
        <taxon>Bacteria</taxon>
        <taxon>Bacillati</taxon>
        <taxon>Actinomycetota</taxon>
        <taxon>Actinomycetes</taxon>
        <taxon>Micromonosporales</taxon>
        <taxon>Micromonosporaceae</taxon>
        <taxon>Virgisporangium</taxon>
    </lineage>
</organism>
<accession>A0A8J4EBI3</accession>
<evidence type="ECO:0000313" key="3">
    <source>
        <dbReference type="Proteomes" id="UP000635606"/>
    </source>
</evidence>
<keyword evidence="3" id="KW-1185">Reference proteome</keyword>
<evidence type="ECO:0000256" key="1">
    <source>
        <dbReference type="SAM" id="Phobius"/>
    </source>
</evidence>
<sequence length="55" mass="6403">MWVEIATGTTSIGIVRPRGLSVKVLLGVLVALVLRRREPDRRQHKPQRRATWWEL</sequence>
<keyword evidence="1" id="KW-1133">Transmembrane helix</keyword>
<evidence type="ECO:0000313" key="2">
    <source>
        <dbReference type="EMBL" id="GIJ65862.1"/>
    </source>
</evidence>